<organism evidence="2 3">
    <name type="scientific">Actinomadura madurae</name>
    <dbReference type="NCBI Taxonomy" id="1993"/>
    <lineage>
        <taxon>Bacteria</taxon>
        <taxon>Bacillati</taxon>
        <taxon>Actinomycetota</taxon>
        <taxon>Actinomycetes</taxon>
        <taxon>Streptosporangiales</taxon>
        <taxon>Thermomonosporaceae</taxon>
        <taxon>Actinomadura</taxon>
    </lineage>
</organism>
<feature type="region of interest" description="Disordered" evidence="1">
    <location>
        <begin position="127"/>
        <end position="159"/>
    </location>
</feature>
<dbReference type="EMBL" id="FOVH01000010">
    <property type="protein sequence ID" value="SFO84841.1"/>
    <property type="molecule type" value="Genomic_DNA"/>
</dbReference>
<dbReference type="InParanoid" id="A0A1I5KJW0"/>
<gene>
    <name evidence="2" type="ORF">SAMN04489713_1107</name>
</gene>
<evidence type="ECO:0000313" key="2">
    <source>
        <dbReference type="EMBL" id="SFO84841.1"/>
    </source>
</evidence>
<evidence type="ECO:0000256" key="1">
    <source>
        <dbReference type="SAM" id="MobiDB-lite"/>
    </source>
</evidence>
<name>A0A1I5KJW0_9ACTN</name>
<proteinExistence type="predicted"/>
<dbReference type="Proteomes" id="UP000183413">
    <property type="component" value="Unassembled WGS sequence"/>
</dbReference>
<dbReference type="STRING" id="1993.SAMN04489713_1107"/>
<keyword evidence="3" id="KW-1185">Reference proteome</keyword>
<evidence type="ECO:0000313" key="3">
    <source>
        <dbReference type="Proteomes" id="UP000183413"/>
    </source>
</evidence>
<dbReference type="AlphaFoldDB" id="A0A1I5KJW0"/>
<dbReference type="RefSeq" id="WP_024935033.1">
    <property type="nucleotide sequence ID" value="NZ_CP094266.1"/>
</dbReference>
<feature type="compositionally biased region" description="Low complexity" evidence="1">
    <location>
        <begin position="135"/>
        <end position="145"/>
    </location>
</feature>
<feature type="compositionally biased region" description="Basic and acidic residues" evidence="1">
    <location>
        <begin position="148"/>
        <end position="159"/>
    </location>
</feature>
<sequence length="159" mass="17256">MITCGADGPPQVCVPDWGELRAVDDRHLRVAVWPTDPTAVNLDGGAPVLLIVTALSDVYLVRATPRRLVNAAMVWAHYELTITSARIADRGTTPRLEPDRAEAGEEFLAAGPARTDDVLRRKVAAFRARRRSSRGRSPWAAPPAAGGRGDHRCTEGARR</sequence>
<accession>A0A1I5KJW0</accession>
<reference evidence="2 3" key="1">
    <citation type="submission" date="2016-10" db="EMBL/GenBank/DDBJ databases">
        <authorList>
            <person name="de Groot N.N."/>
        </authorList>
    </citation>
    <scope>NUCLEOTIDE SEQUENCE [LARGE SCALE GENOMIC DNA]</scope>
    <source>
        <strain evidence="2 3">DSM 43067</strain>
    </source>
</reference>
<protein>
    <submittedName>
        <fullName evidence="2">Uncharacterized protein</fullName>
    </submittedName>
</protein>